<organism evidence="2 3">
    <name type="scientific">Roridomyces roridus</name>
    <dbReference type="NCBI Taxonomy" id="1738132"/>
    <lineage>
        <taxon>Eukaryota</taxon>
        <taxon>Fungi</taxon>
        <taxon>Dikarya</taxon>
        <taxon>Basidiomycota</taxon>
        <taxon>Agaricomycotina</taxon>
        <taxon>Agaricomycetes</taxon>
        <taxon>Agaricomycetidae</taxon>
        <taxon>Agaricales</taxon>
        <taxon>Marasmiineae</taxon>
        <taxon>Mycenaceae</taxon>
        <taxon>Roridomyces</taxon>
    </lineage>
</organism>
<evidence type="ECO:0000259" key="1">
    <source>
        <dbReference type="Pfam" id="PF12680"/>
    </source>
</evidence>
<dbReference type="InterPro" id="IPR032710">
    <property type="entry name" value="NTF2-like_dom_sf"/>
</dbReference>
<gene>
    <name evidence="2" type="ORF">FB45DRAFT_928027</name>
</gene>
<reference evidence="2" key="1">
    <citation type="submission" date="2023-03" db="EMBL/GenBank/DDBJ databases">
        <title>Massive genome expansion in bonnet fungi (Mycena s.s.) driven by repeated elements and novel gene families across ecological guilds.</title>
        <authorList>
            <consortium name="Lawrence Berkeley National Laboratory"/>
            <person name="Harder C.B."/>
            <person name="Miyauchi S."/>
            <person name="Viragh M."/>
            <person name="Kuo A."/>
            <person name="Thoen E."/>
            <person name="Andreopoulos B."/>
            <person name="Lu D."/>
            <person name="Skrede I."/>
            <person name="Drula E."/>
            <person name="Henrissat B."/>
            <person name="Morin E."/>
            <person name="Kohler A."/>
            <person name="Barry K."/>
            <person name="LaButti K."/>
            <person name="Morin E."/>
            <person name="Salamov A."/>
            <person name="Lipzen A."/>
            <person name="Mereny Z."/>
            <person name="Hegedus B."/>
            <person name="Baldrian P."/>
            <person name="Stursova M."/>
            <person name="Weitz H."/>
            <person name="Taylor A."/>
            <person name="Grigoriev I.V."/>
            <person name="Nagy L.G."/>
            <person name="Martin F."/>
            <person name="Kauserud H."/>
        </authorList>
    </citation>
    <scope>NUCLEOTIDE SEQUENCE</scope>
    <source>
        <strain evidence="2">9284</strain>
    </source>
</reference>
<dbReference type="PANTHER" id="PTHR41252">
    <property type="entry name" value="BLR2505 PROTEIN"/>
    <property type="match status" value="1"/>
</dbReference>
<dbReference type="Proteomes" id="UP001221142">
    <property type="component" value="Unassembled WGS sequence"/>
</dbReference>
<dbReference type="AlphaFoldDB" id="A0AAD7BGX1"/>
<dbReference type="EMBL" id="JARKIF010000016">
    <property type="protein sequence ID" value="KAJ7620978.1"/>
    <property type="molecule type" value="Genomic_DNA"/>
</dbReference>
<protein>
    <recommendedName>
        <fullName evidence="1">SnoaL-like domain-containing protein</fullName>
    </recommendedName>
</protein>
<dbReference type="Gene3D" id="3.10.450.50">
    <property type="match status" value="1"/>
</dbReference>
<dbReference type="InterPro" id="IPR037401">
    <property type="entry name" value="SnoaL-like"/>
</dbReference>
<accession>A0AAD7BGX1</accession>
<dbReference type="PANTHER" id="PTHR41252:SF1">
    <property type="entry name" value="BLR2505 PROTEIN"/>
    <property type="match status" value="1"/>
</dbReference>
<comment type="caution">
    <text evidence="2">The sequence shown here is derived from an EMBL/GenBank/DDBJ whole genome shotgun (WGS) entry which is preliminary data.</text>
</comment>
<evidence type="ECO:0000313" key="2">
    <source>
        <dbReference type="EMBL" id="KAJ7620978.1"/>
    </source>
</evidence>
<dbReference type="SUPFAM" id="SSF54427">
    <property type="entry name" value="NTF2-like"/>
    <property type="match status" value="1"/>
</dbReference>
<name>A0AAD7BGX1_9AGAR</name>
<keyword evidence="3" id="KW-1185">Reference proteome</keyword>
<evidence type="ECO:0000313" key="3">
    <source>
        <dbReference type="Proteomes" id="UP001221142"/>
    </source>
</evidence>
<sequence>MSFTLTREHAAAIFDPVNEGNRAAFADALDPEVRWVVASENKDPMRLTGIYNKASWYAEVMAALAARLDNNKAKIVSVEVVNNKAIVEGVGEATQKNGKPYYNRFALFFKFSSETGKIVEVNEYVDTAMLQEVMQTNPL</sequence>
<proteinExistence type="predicted"/>
<dbReference type="Pfam" id="PF12680">
    <property type="entry name" value="SnoaL_2"/>
    <property type="match status" value="1"/>
</dbReference>
<feature type="domain" description="SnoaL-like" evidence="1">
    <location>
        <begin position="12"/>
        <end position="121"/>
    </location>
</feature>